<dbReference type="PANTHER" id="PTHR31674:SF61">
    <property type="entry name" value="B3 DOMAIN-CONTAINING PROTEIN OS01G0905400"/>
    <property type="match status" value="1"/>
</dbReference>
<keyword evidence="9" id="KW-1185">Reference proteome</keyword>
<dbReference type="CDD" id="cd10017">
    <property type="entry name" value="B3_DNA"/>
    <property type="match status" value="2"/>
</dbReference>
<keyword evidence="4" id="KW-0804">Transcription</keyword>
<sequence length="663" mass="72853">MSHAKQQPTVAMVEMLEVIKQEQEYGTNQSQSVEEGSCKKVVGGGHEKEPRPSASVKMVKKTTRKQGVSDPQRKRACVDCTKRCARVHGRATASSSAKAPPAATLPSFFKVMTGSFSEKMDVPPMFAKNISDLADTNVYLKDAFGLRWRVYLCARDGRLSFGHGWRNFVLDHAVAVGEFLVFRHVTRSVFAVQIFAKSACERLHLCEMSKRQSRKRKKNHENGSSVSDRTVKASKKNSEDKDKLTKKKQRACDLLDGDQCKALEYQGQGHMVDANAEDKRTKKKQCACDLLDGDQGKALEYQGQGHMVDANTEVDSCGGCDFGPNAAQLTTPLAMMDLDDEITDDIFLTADAYEFETDLYSIPEVVEEFPVDNGIEAPVTHGETPGFSRPEMIGSRNCDSSLVLGLCQGEKSAGLKNEQMADARVTGAYSNAAVLGMDMTALPSNVLSEIREEKSSPRIDAAAPSSERATGNCKKDTDYYKLIEFPSEGNQVDTKEAIVLEDSSSAEQDEGLKMQDCTGQAAAEIVSASPKPVERGERRQKRRMQPAGSHESPSPRPSSSRKLCVAAPPADQTWLELPCRLPVLPGRKKQGRKVVVLEDPVGRRWPVLYLCTPTFSGFVAGWADCRAENCLREGEACELQLRRGSYSELALRVLRVPGTTTSQ</sequence>
<dbReference type="SMR" id="A0A8I7BAQ7"/>
<reference evidence="9" key="1">
    <citation type="journal article" date="2012" name="Nature">
        <title>A physical, genetic and functional sequence assembly of the barley genome.</title>
        <authorList>
            <consortium name="The International Barley Genome Sequencing Consortium"/>
            <person name="Mayer K.F."/>
            <person name="Waugh R."/>
            <person name="Brown J.W."/>
            <person name="Schulman A."/>
            <person name="Langridge P."/>
            <person name="Platzer M."/>
            <person name="Fincher G.B."/>
            <person name="Muehlbauer G.J."/>
            <person name="Sato K."/>
            <person name="Close T.J."/>
            <person name="Wise R.P."/>
            <person name="Stein N."/>
        </authorList>
    </citation>
    <scope>NUCLEOTIDE SEQUENCE [LARGE SCALE GENOMIC DNA]</scope>
    <source>
        <strain evidence="9">cv. Morex</strain>
    </source>
</reference>
<evidence type="ECO:0000256" key="5">
    <source>
        <dbReference type="ARBA" id="ARBA00023242"/>
    </source>
</evidence>
<dbReference type="AlphaFoldDB" id="A0A8I7BAQ7"/>
<dbReference type="GO" id="GO:0003677">
    <property type="term" value="F:DNA binding"/>
    <property type="evidence" value="ECO:0007669"/>
    <property type="project" value="UniProtKB-KW"/>
</dbReference>
<keyword evidence="2" id="KW-0805">Transcription regulation</keyword>
<accession>A0A8I7BAQ7</accession>
<dbReference type="GO" id="GO:0005634">
    <property type="term" value="C:nucleus"/>
    <property type="evidence" value="ECO:0007669"/>
    <property type="project" value="UniProtKB-SubCell"/>
</dbReference>
<evidence type="ECO:0000313" key="9">
    <source>
        <dbReference type="Proteomes" id="UP000011116"/>
    </source>
</evidence>
<reference evidence="8" key="2">
    <citation type="submission" date="2020-10" db="EMBL/GenBank/DDBJ databases">
        <authorList>
            <person name="Scholz U."/>
            <person name="Mascher M."/>
            <person name="Fiebig A."/>
        </authorList>
    </citation>
    <scope>NUCLEOTIDE SEQUENCE [LARGE SCALE GENOMIC DNA]</scope>
    <source>
        <strain evidence="8">cv. Morex</strain>
    </source>
</reference>
<dbReference type="PANTHER" id="PTHR31674">
    <property type="entry name" value="B3 DOMAIN-CONTAINING PROTEIN REM-LIKE 3-RELATED"/>
    <property type="match status" value="1"/>
</dbReference>
<feature type="domain" description="TF-B3" evidence="7">
    <location>
        <begin position="105"/>
        <end position="198"/>
    </location>
</feature>
<comment type="subcellular location">
    <subcellularLocation>
        <location evidence="1">Nucleus</location>
    </subcellularLocation>
</comment>
<feature type="region of interest" description="Disordered" evidence="6">
    <location>
        <begin position="211"/>
        <end position="244"/>
    </location>
</feature>
<feature type="region of interest" description="Disordered" evidence="6">
    <location>
        <begin position="523"/>
        <end position="563"/>
    </location>
</feature>
<evidence type="ECO:0000313" key="8">
    <source>
        <dbReference type="EnsemblPlants" id="HORVU.MOREX.r3.3HG0304740.1"/>
    </source>
</evidence>
<feature type="compositionally biased region" description="Polar residues" evidence="6">
    <location>
        <begin position="24"/>
        <end position="34"/>
    </location>
</feature>
<organism evidence="8 9">
    <name type="scientific">Hordeum vulgare subsp. vulgare</name>
    <name type="common">Domesticated barley</name>
    <dbReference type="NCBI Taxonomy" id="112509"/>
    <lineage>
        <taxon>Eukaryota</taxon>
        <taxon>Viridiplantae</taxon>
        <taxon>Streptophyta</taxon>
        <taxon>Embryophyta</taxon>
        <taxon>Tracheophyta</taxon>
        <taxon>Spermatophyta</taxon>
        <taxon>Magnoliopsida</taxon>
        <taxon>Liliopsida</taxon>
        <taxon>Poales</taxon>
        <taxon>Poaceae</taxon>
        <taxon>BOP clade</taxon>
        <taxon>Pooideae</taxon>
        <taxon>Triticodae</taxon>
        <taxon>Triticeae</taxon>
        <taxon>Hordeinae</taxon>
        <taxon>Hordeum</taxon>
    </lineage>
</organism>
<keyword evidence="5" id="KW-0539">Nucleus</keyword>
<proteinExistence type="predicted"/>
<dbReference type="InterPro" id="IPR015300">
    <property type="entry name" value="DNA-bd_pseudobarrel_sf"/>
</dbReference>
<dbReference type="Pfam" id="PF02362">
    <property type="entry name" value="B3"/>
    <property type="match status" value="1"/>
</dbReference>
<name>A0A8I7BAQ7_HORVV</name>
<dbReference type="Proteomes" id="UP000011116">
    <property type="component" value="Chromosome 3H"/>
</dbReference>
<evidence type="ECO:0000256" key="2">
    <source>
        <dbReference type="ARBA" id="ARBA00023015"/>
    </source>
</evidence>
<dbReference type="SMART" id="SM01019">
    <property type="entry name" value="B3"/>
    <property type="match status" value="1"/>
</dbReference>
<dbReference type="EnsemblPlants" id="HORVU.MOREX.r3.3HG0304740.1">
    <property type="protein sequence ID" value="HORVU.MOREX.r3.3HG0304740.1"/>
    <property type="gene ID" value="HORVU.MOREX.r3.3HG0304740"/>
</dbReference>
<evidence type="ECO:0000256" key="6">
    <source>
        <dbReference type="SAM" id="MobiDB-lite"/>
    </source>
</evidence>
<protein>
    <recommendedName>
        <fullName evidence="7">TF-B3 domain-containing protein</fullName>
    </recommendedName>
</protein>
<evidence type="ECO:0000256" key="3">
    <source>
        <dbReference type="ARBA" id="ARBA00023125"/>
    </source>
</evidence>
<evidence type="ECO:0000256" key="1">
    <source>
        <dbReference type="ARBA" id="ARBA00004123"/>
    </source>
</evidence>
<dbReference type="Gene3D" id="2.40.330.10">
    <property type="entry name" value="DNA-binding pseudobarrel domain"/>
    <property type="match status" value="2"/>
</dbReference>
<feature type="region of interest" description="Disordered" evidence="6">
    <location>
        <begin position="24"/>
        <end position="70"/>
    </location>
</feature>
<evidence type="ECO:0000256" key="4">
    <source>
        <dbReference type="ARBA" id="ARBA00023163"/>
    </source>
</evidence>
<keyword evidence="3" id="KW-0238">DNA-binding</keyword>
<dbReference type="PROSITE" id="PS50863">
    <property type="entry name" value="B3"/>
    <property type="match status" value="1"/>
</dbReference>
<dbReference type="InterPro" id="IPR039218">
    <property type="entry name" value="REM_fam"/>
</dbReference>
<dbReference type="SUPFAM" id="SSF101936">
    <property type="entry name" value="DNA-binding pseudobarrel domain"/>
    <property type="match status" value="2"/>
</dbReference>
<feature type="region of interest" description="Disordered" evidence="6">
    <location>
        <begin position="451"/>
        <end position="473"/>
    </location>
</feature>
<evidence type="ECO:0000259" key="7">
    <source>
        <dbReference type="PROSITE" id="PS50863"/>
    </source>
</evidence>
<reference evidence="8" key="3">
    <citation type="submission" date="2022-01" db="UniProtKB">
        <authorList>
            <consortium name="EnsemblPlants"/>
        </authorList>
    </citation>
    <scope>IDENTIFICATION</scope>
    <source>
        <strain evidence="8">subsp. vulgare</strain>
    </source>
</reference>
<dbReference type="Gramene" id="HORVU.MOREX.r3.3HG0304740.1">
    <property type="protein sequence ID" value="HORVU.MOREX.r3.3HG0304740.1"/>
    <property type="gene ID" value="HORVU.MOREX.r3.3HG0304740"/>
</dbReference>
<dbReference type="InterPro" id="IPR003340">
    <property type="entry name" value="B3_DNA-bd"/>
</dbReference>